<dbReference type="Gene3D" id="2.60.120.10">
    <property type="entry name" value="Jelly Rolls"/>
    <property type="match status" value="1"/>
</dbReference>
<dbReference type="RefSeq" id="WP_227755457.1">
    <property type="nucleotide sequence ID" value="NZ_JAJAGH010000009.1"/>
</dbReference>
<evidence type="ECO:0000256" key="1">
    <source>
        <dbReference type="ARBA" id="ARBA00023015"/>
    </source>
</evidence>
<dbReference type="InterPro" id="IPR009057">
    <property type="entry name" value="Homeodomain-like_sf"/>
</dbReference>
<dbReference type="InterPro" id="IPR014710">
    <property type="entry name" value="RmlC-like_jellyroll"/>
</dbReference>
<protein>
    <submittedName>
        <fullName evidence="5">AraC family transcriptional regulator</fullName>
    </submittedName>
</protein>
<dbReference type="EMBL" id="JAOSHN010000006">
    <property type="protein sequence ID" value="MCU7379651.1"/>
    <property type="molecule type" value="Genomic_DNA"/>
</dbReference>
<feature type="domain" description="HTH araC/xylS-type" evidence="4">
    <location>
        <begin position="178"/>
        <end position="276"/>
    </location>
</feature>
<keyword evidence="6" id="KW-1185">Reference proteome</keyword>
<dbReference type="GO" id="GO:0043565">
    <property type="term" value="F:sequence-specific DNA binding"/>
    <property type="evidence" value="ECO:0007669"/>
    <property type="project" value="InterPro"/>
</dbReference>
<dbReference type="Gene3D" id="1.10.10.60">
    <property type="entry name" value="Homeodomain-like"/>
    <property type="match status" value="2"/>
</dbReference>
<organism evidence="5 6">
    <name type="scientific">Hominibacterium faecale</name>
    <dbReference type="NCBI Taxonomy" id="2839743"/>
    <lineage>
        <taxon>Bacteria</taxon>
        <taxon>Bacillati</taxon>
        <taxon>Bacillota</taxon>
        <taxon>Clostridia</taxon>
        <taxon>Peptostreptococcales</taxon>
        <taxon>Anaerovoracaceae</taxon>
        <taxon>Hominibacterium</taxon>
    </lineage>
</organism>
<name>A0A9J6QVU2_9FIRM</name>
<keyword evidence="1" id="KW-0805">Transcription regulation</keyword>
<dbReference type="AlphaFoldDB" id="A0A9J6QVU2"/>
<accession>A0A9J6QVU2</accession>
<dbReference type="SMART" id="SM00342">
    <property type="entry name" value="HTH_ARAC"/>
    <property type="match status" value="1"/>
</dbReference>
<dbReference type="Proteomes" id="UP001065549">
    <property type="component" value="Unassembled WGS sequence"/>
</dbReference>
<dbReference type="InterPro" id="IPR011051">
    <property type="entry name" value="RmlC_Cupin_sf"/>
</dbReference>
<evidence type="ECO:0000256" key="3">
    <source>
        <dbReference type="ARBA" id="ARBA00023163"/>
    </source>
</evidence>
<dbReference type="Pfam" id="PF12833">
    <property type="entry name" value="HTH_18"/>
    <property type="match status" value="1"/>
</dbReference>
<keyword evidence="2" id="KW-0238">DNA-binding</keyword>
<dbReference type="Pfam" id="PF07883">
    <property type="entry name" value="Cupin_2"/>
    <property type="match status" value="1"/>
</dbReference>
<evidence type="ECO:0000313" key="6">
    <source>
        <dbReference type="Proteomes" id="UP001065549"/>
    </source>
</evidence>
<keyword evidence="3" id="KW-0804">Transcription</keyword>
<evidence type="ECO:0000256" key="2">
    <source>
        <dbReference type="ARBA" id="ARBA00023125"/>
    </source>
</evidence>
<gene>
    <name evidence="5" type="ORF">OBO34_14995</name>
</gene>
<proteinExistence type="predicted"/>
<comment type="caution">
    <text evidence="5">The sequence shown here is derived from an EMBL/GenBank/DDBJ whole genome shotgun (WGS) entry which is preliminary data.</text>
</comment>
<dbReference type="SUPFAM" id="SSF51182">
    <property type="entry name" value="RmlC-like cupins"/>
    <property type="match status" value="1"/>
</dbReference>
<dbReference type="InterPro" id="IPR013096">
    <property type="entry name" value="Cupin_2"/>
</dbReference>
<sequence length="313" mass="37175">MDIKETPINYQKELTYESRLCKIGHINPHYHPHDLELIFCLSGSVRLTAGHQSVRIQAGEIFSVDYRDIHYIHSDCDNLTLVFHLNLTRTHLPWENLRHVFFACESCHCYPYQKEAMNEVKDILLALSYVQHTADPTYPQGICEPANRLIEILFKFFNWFNYENQDEYMNLDLHDRFYRVLAYCNDHFDQKISVSQLAASEHISRNYFSQFISKTVFKSFSLMVKYIRCFEAEHLLLTTDLPNSEISYRSGFSDPKYFYTTFKEWWGCTPTEHRDRCRAYLEQAPRLTVVKEAEAATLLKEYITDWHLQKVFV</sequence>
<dbReference type="InterPro" id="IPR018060">
    <property type="entry name" value="HTH_AraC"/>
</dbReference>
<dbReference type="GO" id="GO:0003700">
    <property type="term" value="F:DNA-binding transcription factor activity"/>
    <property type="evidence" value="ECO:0007669"/>
    <property type="project" value="InterPro"/>
</dbReference>
<evidence type="ECO:0000259" key="4">
    <source>
        <dbReference type="PROSITE" id="PS01124"/>
    </source>
</evidence>
<evidence type="ECO:0000313" key="5">
    <source>
        <dbReference type="EMBL" id="MCU7379651.1"/>
    </source>
</evidence>
<reference evidence="5" key="1">
    <citation type="submission" date="2022-09" db="EMBL/GenBank/DDBJ databases">
        <title>Culturomic study of gut microbiota in children with autism spectrum disorder.</title>
        <authorList>
            <person name="Efimov B.A."/>
            <person name="Chaplin A.V."/>
            <person name="Sokolova S.R."/>
            <person name="Pikina A.P."/>
            <person name="Korzhanova M."/>
            <person name="Belova V."/>
            <person name="Korostin D."/>
        </authorList>
    </citation>
    <scope>NUCLEOTIDE SEQUENCE</scope>
    <source>
        <strain evidence="5">ASD5510</strain>
    </source>
</reference>
<dbReference type="SUPFAM" id="SSF46689">
    <property type="entry name" value="Homeodomain-like"/>
    <property type="match status" value="1"/>
</dbReference>
<dbReference type="PANTHER" id="PTHR43280:SF2">
    <property type="entry name" value="HTH-TYPE TRANSCRIPTIONAL REGULATOR EXSA"/>
    <property type="match status" value="1"/>
</dbReference>
<dbReference type="PROSITE" id="PS01124">
    <property type="entry name" value="HTH_ARAC_FAMILY_2"/>
    <property type="match status" value="1"/>
</dbReference>
<dbReference type="PANTHER" id="PTHR43280">
    <property type="entry name" value="ARAC-FAMILY TRANSCRIPTIONAL REGULATOR"/>
    <property type="match status" value="1"/>
</dbReference>